<dbReference type="NCBIfam" id="TIGR01855">
    <property type="entry name" value="IMP_synth_hisH"/>
    <property type="match status" value="1"/>
</dbReference>
<dbReference type="GO" id="GO:0004359">
    <property type="term" value="F:glutaminase activity"/>
    <property type="evidence" value="ECO:0007669"/>
    <property type="project" value="UniProtKB-EC"/>
</dbReference>
<dbReference type="InterPro" id="IPR010139">
    <property type="entry name" value="Imidazole-glycPsynth_HisH"/>
</dbReference>
<evidence type="ECO:0000313" key="12">
    <source>
        <dbReference type="Proteomes" id="UP001165122"/>
    </source>
</evidence>
<dbReference type="AlphaFoldDB" id="A0A9W7ABU7"/>
<evidence type="ECO:0000256" key="5">
    <source>
        <dbReference type="ARBA" id="ARBA00023102"/>
    </source>
</evidence>
<dbReference type="InterPro" id="IPR006062">
    <property type="entry name" value="His_biosynth"/>
</dbReference>
<dbReference type="GO" id="GO:0000105">
    <property type="term" value="P:L-histidine biosynthetic process"/>
    <property type="evidence" value="ECO:0007669"/>
    <property type="project" value="UniProtKB-KW"/>
</dbReference>
<dbReference type="PANTHER" id="PTHR21235">
    <property type="entry name" value="IMIDAZOLE GLYCEROL PHOSPHATE SYNTHASE SUBUNIT HISF/H IGP SYNTHASE SUBUNIT HISF/H"/>
    <property type="match status" value="1"/>
</dbReference>
<evidence type="ECO:0000256" key="2">
    <source>
        <dbReference type="ARBA" id="ARBA00022605"/>
    </source>
</evidence>
<dbReference type="EMBL" id="BRXW01000560">
    <property type="protein sequence ID" value="GMH66338.1"/>
    <property type="molecule type" value="Genomic_DNA"/>
</dbReference>
<keyword evidence="5 9" id="KW-0368">Histidine biosynthesis</keyword>
<dbReference type="HAMAP" id="MF_00278">
    <property type="entry name" value="HisH"/>
    <property type="match status" value="1"/>
</dbReference>
<keyword evidence="6" id="KW-0456">Lyase</keyword>
<comment type="catalytic activity">
    <reaction evidence="8">
        <text>L-glutamine + H2O = L-glutamate + NH4(+)</text>
        <dbReference type="Rhea" id="RHEA:15889"/>
        <dbReference type="ChEBI" id="CHEBI:15377"/>
        <dbReference type="ChEBI" id="CHEBI:28938"/>
        <dbReference type="ChEBI" id="CHEBI:29985"/>
        <dbReference type="ChEBI" id="CHEBI:58359"/>
        <dbReference type="EC" id="3.5.1.2"/>
    </reaction>
</comment>
<evidence type="ECO:0000313" key="11">
    <source>
        <dbReference type="EMBL" id="GMH66338.1"/>
    </source>
</evidence>
<comment type="caution">
    <text evidence="11">The sequence shown here is derived from an EMBL/GenBank/DDBJ whole genome shotgun (WGS) entry which is preliminary data.</text>
</comment>
<comment type="pathway">
    <text evidence="1">Amino-acid biosynthesis; L-histidine biosynthesis; L-histidine from 5-phospho-alpha-D-ribose 1-diphosphate: step 5/9.</text>
</comment>
<evidence type="ECO:0000259" key="10">
    <source>
        <dbReference type="Pfam" id="PF00117"/>
    </source>
</evidence>
<dbReference type="PANTHER" id="PTHR21235:SF2">
    <property type="entry name" value="IMIDAZOLE GLYCEROL PHOSPHATE SYNTHASE HISHF"/>
    <property type="match status" value="1"/>
</dbReference>
<dbReference type="SUPFAM" id="SSF52317">
    <property type="entry name" value="Class I glutamine amidotransferase-like"/>
    <property type="match status" value="1"/>
</dbReference>
<feature type="domain" description="Glutamine amidotransferase" evidence="10">
    <location>
        <begin position="17"/>
        <end position="204"/>
    </location>
</feature>
<evidence type="ECO:0000256" key="6">
    <source>
        <dbReference type="ARBA" id="ARBA00023239"/>
    </source>
</evidence>
<sequence length="562" mass="60444">MSTPPPTSSRATFPVSVLDYGAGNIVSLLNALTLLGYTNYKKITTPSEIKNAQCIIFPGVGAFSSAMSSLEKLEIKQALKEYIKSNRPYFGICLGMQTLFESSEEGQSIVNGLGVIPGTVDRFKTDASVPSIGWNSTTDRKSGPSPVPDSMKYFVHSYRALPTPSNLPWISTTTSYGGETYISSIEKGNIFACQFHPEKSGREGVKIIGDYLDRVRLNNIVDRSSVLSVTDLPLKSFGDTICKRVVVALDVRSNDEGDLVVTKGDQYDVRETKETEGKGKAKVRNLGKPAELAGKYYEGGADEISFLNITSFRSNVISDLPLIDLLQFCSEKIFVPLTVGGGIRDLTENGRVYKAVEVADRYFRAGADKVSIGSDSVTASLKLIENNGAKDGESSIEQISERYGVQAVVVSIDPKRVYVDEAGKAAAEAQGYTVKNVVDVDGNAKMCWWQTTVKGGRETRDIDAVTVAKCVETLGAGEIMLNCIDMDGQGNGYDLELMKAVTDAVSIPVIASSGAGGGGHFVEVFKETEVSAALAAGIFHRGEVKIEEVKDAMQAAGVVTRK</sequence>
<evidence type="ECO:0000256" key="1">
    <source>
        <dbReference type="ARBA" id="ARBA00005091"/>
    </source>
</evidence>
<organism evidence="11 12">
    <name type="scientific">Triparma laevis f. longispina</name>
    <dbReference type="NCBI Taxonomy" id="1714387"/>
    <lineage>
        <taxon>Eukaryota</taxon>
        <taxon>Sar</taxon>
        <taxon>Stramenopiles</taxon>
        <taxon>Ochrophyta</taxon>
        <taxon>Bolidophyceae</taxon>
        <taxon>Parmales</taxon>
        <taxon>Triparmaceae</taxon>
        <taxon>Triparma</taxon>
    </lineage>
</organism>
<gene>
    <name evidence="11" type="ORF">TrLO_g3247</name>
</gene>
<keyword evidence="2 9" id="KW-0028">Amino-acid biosynthesis</keyword>
<reference evidence="12" key="1">
    <citation type="journal article" date="2023" name="Commun. Biol.">
        <title>Genome analysis of Parmales, the sister group of diatoms, reveals the evolutionary specialization of diatoms from phago-mixotrophs to photoautotrophs.</title>
        <authorList>
            <person name="Ban H."/>
            <person name="Sato S."/>
            <person name="Yoshikawa S."/>
            <person name="Yamada K."/>
            <person name="Nakamura Y."/>
            <person name="Ichinomiya M."/>
            <person name="Sato N."/>
            <person name="Blanc-Mathieu R."/>
            <person name="Endo H."/>
            <person name="Kuwata A."/>
            <person name="Ogata H."/>
        </authorList>
    </citation>
    <scope>NUCLEOTIDE SEQUENCE [LARGE SCALE GENOMIC DNA]</scope>
    <source>
        <strain evidence="12">NIES 3700</strain>
    </source>
</reference>
<dbReference type="SUPFAM" id="SSF51366">
    <property type="entry name" value="Ribulose-phoshate binding barrel"/>
    <property type="match status" value="1"/>
</dbReference>
<dbReference type="InterPro" id="IPR004651">
    <property type="entry name" value="HisF"/>
</dbReference>
<dbReference type="InterPro" id="IPR029062">
    <property type="entry name" value="Class_I_gatase-like"/>
</dbReference>
<dbReference type="CDD" id="cd04731">
    <property type="entry name" value="HisF"/>
    <property type="match status" value="1"/>
</dbReference>
<dbReference type="PROSITE" id="PS51273">
    <property type="entry name" value="GATASE_TYPE_1"/>
    <property type="match status" value="1"/>
</dbReference>
<dbReference type="InterPro" id="IPR011060">
    <property type="entry name" value="RibuloseP-bd_barrel"/>
</dbReference>
<evidence type="ECO:0000256" key="4">
    <source>
        <dbReference type="ARBA" id="ARBA00022962"/>
    </source>
</evidence>
<dbReference type="InterPro" id="IPR013785">
    <property type="entry name" value="Aldolase_TIM"/>
</dbReference>
<dbReference type="InterPro" id="IPR050064">
    <property type="entry name" value="IGPS_HisA/HisF"/>
</dbReference>
<dbReference type="CDD" id="cd01748">
    <property type="entry name" value="GATase1_IGP_Synthase"/>
    <property type="match status" value="1"/>
</dbReference>
<evidence type="ECO:0000256" key="3">
    <source>
        <dbReference type="ARBA" id="ARBA00022801"/>
    </source>
</evidence>
<dbReference type="OrthoDB" id="10254903at2759"/>
<evidence type="ECO:0000256" key="9">
    <source>
        <dbReference type="RuleBase" id="RU003657"/>
    </source>
</evidence>
<dbReference type="GO" id="GO:0000107">
    <property type="term" value="F:imidazoleglycerol-phosphate synthase activity"/>
    <property type="evidence" value="ECO:0007669"/>
    <property type="project" value="InterPro"/>
</dbReference>
<dbReference type="Pfam" id="PF00117">
    <property type="entry name" value="GATase"/>
    <property type="match status" value="1"/>
</dbReference>
<dbReference type="Proteomes" id="UP001165122">
    <property type="component" value="Unassembled WGS sequence"/>
</dbReference>
<proteinExistence type="inferred from homology"/>
<accession>A0A9W7ABU7</accession>
<dbReference type="GO" id="GO:0016829">
    <property type="term" value="F:lyase activity"/>
    <property type="evidence" value="ECO:0007669"/>
    <property type="project" value="UniProtKB-KW"/>
</dbReference>
<keyword evidence="12" id="KW-1185">Reference proteome</keyword>
<dbReference type="Gene3D" id="3.40.50.880">
    <property type="match status" value="1"/>
</dbReference>
<dbReference type="InterPro" id="IPR017926">
    <property type="entry name" value="GATASE"/>
</dbReference>
<dbReference type="Gene3D" id="3.20.20.70">
    <property type="entry name" value="Aldolase class I"/>
    <property type="match status" value="1"/>
</dbReference>
<protein>
    <recommendedName>
        <fullName evidence="10">Glutamine amidotransferase domain-containing protein</fullName>
    </recommendedName>
</protein>
<evidence type="ECO:0000256" key="7">
    <source>
        <dbReference type="ARBA" id="ARBA00047838"/>
    </source>
</evidence>
<evidence type="ECO:0000256" key="8">
    <source>
        <dbReference type="ARBA" id="ARBA00049534"/>
    </source>
</evidence>
<keyword evidence="3" id="KW-0378">Hydrolase</keyword>
<comment type="catalytic activity">
    <reaction evidence="7">
        <text>5-[(5-phospho-1-deoxy-D-ribulos-1-ylimino)methylamino]-1-(5-phospho-beta-D-ribosyl)imidazole-4-carboxamide + L-glutamine = D-erythro-1-(imidazol-4-yl)glycerol 3-phosphate + 5-amino-1-(5-phospho-beta-D-ribosyl)imidazole-4-carboxamide + L-glutamate + H(+)</text>
        <dbReference type="Rhea" id="RHEA:24793"/>
        <dbReference type="ChEBI" id="CHEBI:15378"/>
        <dbReference type="ChEBI" id="CHEBI:29985"/>
        <dbReference type="ChEBI" id="CHEBI:58278"/>
        <dbReference type="ChEBI" id="CHEBI:58359"/>
        <dbReference type="ChEBI" id="CHEBI:58475"/>
        <dbReference type="ChEBI" id="CHEBI:58525"/>
        <dbReference type="EC" id="4.3.2.10"/>
    </reaction>
</comment>
<comment type="similarity">
    <text evidence="9">Belongs to the HisA/HisF family.</text>
</comment>
<keyword evidence="4" id="KW-0315">Glutamine amidotransferase</keyword>
<dbReference type="Pfam" id="PF00977">
    <property type="entry name" value="His_biosynth"/>
    <property type="match status" value="1"/>
</dbReference>
<name>A0A9W7ABU7_9STRA</name>